<dbReference type="Proteomes" id="UP000185596">
    <property type="component" value="Unassembled WGS sequence"/>
</dbReference>
<organism evidence="1 2">
    <name type="scientific">Actinophytocola xanthii</name>
    <dbReference type="NCBI Taxonomy" id="1912961"/>
    <lineage>
        <taxon>Bacteria</taxon>
        <taxon>Bacillati</taxon>
        <taxon>Actinomycetota</taxon>
        <taxon>Actinomycetes</taxon>
        <taxon>Pseudonocardiales</taxon>
        <taxon>Pseudonocardiaceae</taxon>
    </lineage>
</organism>
<sequence length="95" mass="10580">MSLFGHHQKWHESAVRDAEAGGKVCLVRLPSLTEQEVAAAIAAYEECGWKVDRLAATEVLLPTEETPADEHPEEPRTAVTYHLLFRRSEDEPPGT</sequence>
<accession>A0A1Q8CQ44</accession>
<keyword evidence="2" id="KW-1185">Reference proteome</keyword>
<evidence type="ECO:0000313" key="2">
    <source>
        <dbReference type="Proteomes" id="UP000185596"/>
    </source>
</evidence>
<dbReference type="AlphaFoldDB" id="A0A1Q8CQ44"/>
<dbReference type="EMBL" id="MSIE01000029">
    <property type="protein sequence ID" value="OLF16470.1"/>
    <property type="molecule type" value="Genomic_DNA"/>
</dbReference>
<protein>
    <submittedName>
        <fullName evidence="1">Uncharacterized protein</fullName>
    </submittedName>
</protein>
<dbReference type="RefSeq" id="WP_075126589.1">
    <property type="nucleotide sequence ID" value="NZ_MSIE01000029.1"/>
</dbReference>
<proteinExistence type="predicted"/>
<reference evidence="1 2" key="1">
    <citation type="submission" date="2016-12" db="EMBL/GenBank/DDBJ databases">
        <title>The draft genome sequence of Actinophytocola sp. 11-183.</title>
        <authorList>
            <person name="Wang W."/>
            <person name="Yuan L."/>
        </authorList>
    </citation>
    <scope>NUCLEOTIDE SEQUENCE [LARGE SCALE GENOMIC DNA]</scope>
    <source>
        <strain evidence="1 2">11-183</strain>
    </source>
</reference>
<comment type="caution">
    <text evidence="1">The sequence shown here is derived from an EMBL/GenBank/DDBJ whole genome shotgun (WGS) entry which is preliminary data.</text>
</comment>
<name>A0A1Q8CQ44_9PSEU</name>
<evidence type="ECO:0000313" key="1">
    <source>
        <dbReference type="EMBL" id="OLF16470.1"/>
    </source>
</evidence>
<gene>
    <name evidence="1" type="ORF">BU204_16630</name>
</gene>